<keyword evidence="2" id="KW-1185">Reference proteome</keyword>
<evidence type="ECO:0000313" key="2">
    <source>
        <dbReference type="Proteomes" id="UP001148838"/>
    </source>
</evidence>
<gene>
    <name evidence="1" type="ORF">ANN_09533</name>
</gene>
<evidence type="ECO:0000313" key="1">
    <source>
        <dbReference type="EMBL" id="KAJ4447526.1"/>
    </source>
</evidence>
<comment type="caution">
    <text evidence="1">The sequence shown here is derived from an EMBL/GenBank/DDBJ whole genome shotgun (WGS) entry which is preliminary data.</text>
</comment>
<dbReference type="Proteomes" id="UP001148838">
    <property type="component" value="Unassembled WGS sequence"/>
</dbReference>
<sequence length="99" mass="11406">MFPVCIQYFDLLKGVQNKLLAFVESAEETSMAITGLVQQSLEKHNLDEGIEFKDFEKAIEVFQLSKNVCIDDLYEEFNSHRDYLCSNVNKDFQGDGIFI</sequence>
<protein>
    <submittedName>
        <fullName evidence="1">Uncharacterized protein</fullName>
    </submittedName>
</protein>
<proteinExistence type="predicted"/>
<dbReference type="EMBL" id="JAJSOF020000005">
    <property type="protein sequence ID" value="KAJ4447526.1"/>
    <property type="molecule type" value="Genomic_DNA"/>
</dbReference>
<organism evidence="1 2">
    <name type="scientific">Periplaneta americana</name>
    <name type="common">American cockroach</name>
    <name type="synonym">Blatta americana</name>
    <dbReference type="NCBI Taxonomy" id="6978"/>
    <lineage>
        <taxon>Eukaryota</taxon>
        <taxon>Metazoa</taxon>
        <taxon>Ecdysozoa</taxon>
        <taxon>Arthropoda</taxon>
        <taxon>Hexapoda</taxon>
        <taxon>Insecta</taxon>
        <taxon>Pterygota</taxon>
        <taxon>Neoptera</taxon>
        <taxon>Polyneoptera</taxon>
        <taxon>Dictyoptera</taxon>
        <taxon>Blattodea</taxon>
        <taxon>Blattoidea</taxon>
        <taxon>Blattidae</taxon>
        <taxon>Blattinae</taxon>
        <taxon>Periplaneta</taxon>
    </lineage>
</organism>
<accession>A0ABQ8TNM7</accession>
<name>A0ABQ8TNM7_PERAM</name>
<reference evidence="1 2" key="1">
    <citation type="journal article" date="2022" name="Allergy">
        <title>Genome assembly and annotation of Periplaneta americana reveal a comprehensive cockroach allergen profile.</title>
        <authorList>
            <person name="Wang L."/>
            <person name="Xiong Q."/>
            <person name="Saelim N."/>
            <person name="Wang L."/>
            <person name="Nong W."/>
            <person name="Wan A.T."/>
            <person name="Shi M."/>
            <person name="Liu X."/>
            <person name="Cao Q."/>
            <person name="Hui J.H.L."/>
            <person name="Sookrung N."/>
            <person name="Leung T.F."/>
            <person name="Tungtrongchitr A."/>
            <person name="Tsui S.K.W."/>
        </authorList>
    </citation>
    <scope>NUCLEOTIDE SEQUENCE [LARGE SCALE GENOMIC DNA]</scope>
    <source>
        <strain evidence="1">PWHHKU_190912</strain>
    </source>
</reference>